<dbReference type="EMBL" id="QPMK01000019">
    <property type="protein sequence ID" value="RDD64669.1"/>
    <property type="molecule type" value="Genomic_DNA"/>
</dbReference>
<dbReference type="AlphaFoldDB" id="A0A369TH43"/>
<name>A0A369TH43_9RHOB</name>
<dbReference type="Proteomes" id="UP000253977">
    <property type="component" value="Unassembled WGS sequence"/>
</dbReference>
<evidence type="ECO:0000313" key="2">
    <source>
        <dbReference type="Proteomes" id="UP000253977"/>
    </source>
</evidence>
<sequence>MATKDDIPTDLALEIGDDLEPRRFVAACREFFGLTDELAQVPREESVNWRVKVREGSNIVALSVGAQSDSNAVSAALQRMYEGATALVEGDFSAPVLTEKAIQHAKKLSDLTRSAGHITPMRFWLSRRPIDFGPEVGDLVRQDEASSYNDYGTLEGTLRAISDQAGGLEIRIQDPLWKRAIPCRVSDAQIEQAMEAFRRRVEVAGIIHYNRLGRPTSIRMESLTTLPEDKDLPTAADVKGLFAEHA</sequence>
<dbReference type="RefSeq" id="WP_114512554.1">
    <property type="nucleotide sequence ID" value="NZ_QPMK01000019.1"/>
</dbReference>
<keyword evidence="2" id="KW-1185">Reference proteome</keyword>
<organism evidence="1 2">
    <name type="scientific">Thalassococcus profundi</name>
    <dbReference type="NCBI Taxonomy" id="2282382"/>
    <lineage>
        <taxon>Bacteria</taxon>
        <taxon>Pseudomonadati</taxon>
        <taxon>Pseudomonadota</taxon>
        <taxon>Alphaproteobacteria</taxon>
        <taxon>Rhodobacterales</taxon>
        <taxon>Roseobacteraceae</taxon>
        <taxon>Thalassococcus</taxon>
    </lineage>
</organism>
<protein>
    <submittedName>
        <fullName evidence="1">Uncharacterized protein</fullName>
    </submittedName>
</protein>
<gene>
    <name evidence="1" type="ORF">DU478_19090</name>
</gene>
<dbReference type="OrthoDB" id="8479517at2"/>
<evidence type="ECO:0000313" key="1">
    <source>
        <dbReference type="EMBL" id="RDD64669.1"/>
    </source>
</evidence>
<comment type="caution">
    <text evidence="1">The sequence shown here is derived from an EMBL/GenBank/DDBJ whole genome shotgun (WGS) entry which is preliminary data.</text>
</comment>
<accession>A0A369TH43</accession>
<reference evidence="1 2" key="1">
    <citation type="submission" date="2018-07" db="EMBL/GenBank/DDBJ databases">
        <title>Thalassococcus profundi sp. nov., a marine bacterium isolated from deep seawater of Okinawa Trough.</title>
        <authorList>
            <person name="Yu M."/>
        </authorList>
    </citation>
    <scope>NUCLEOTIDE SEQUENCE [LARGE SCALE GENOMIC DNA]</scope>
    <source>
        <strain evidence="1 2">WRAS1</strain>
    </source>
</reference>
<proteinExistence type="predicted"/>